<protein>
    <recommendedName>
        <fullName evidence="4">Esterase</fullName>
    </recommendedName>
</protein>
<reference evidence="2 3" key="1">
    <citation type="submission" date="2019-10" db="EMBL/GenBank/DDBJ databases">
        <title>Dictyobacter vulcani sp. nov., within the class Ktedonobacteria, isolated from soil of volcanic Mt. Zao.</title>
        <authorList>
            <person name="Zheng Y."/>
            <person name="Wang C.M."/>
            <person name="Sakai Y."/>
            <person name="Abe K."/>
            <person name="Yokota A."/>
            <person name="Yabe S."/>
        </authorList>
    </citation>
    <scope>NUCLEOTIDE SEQUENCE [LARGE SCALE GENOMIC DNA]</scope>
    <source>
        <strain evidence="2 3">W12</strain>
    </source>
</reference>
<proteinExistence type="predicted"/>
<sequence>MKQKQIFTPRWQHNKWLIPILWFFVSFLVALLSGFFLFRHTVYDELTATLITTSLDAMRSQLIAALLLTALAAIIGALLTNRKMGAVLGATVVFILRYMITFIQTELIPVTDAGGHIKPLQPDALNHTTLMMGALAILSAFIGSAIGASLYEIFVKPPALLIHNIWQHYVNKQDLSAQTTHSMSIQGNIQRWHLERWIALFIMIGLFFLASQSGNLFIISPDADLHSAPLVGTANSDVPAFGHTQILKVRSKLLGNRMRQFEIYLPPSYNTAVGKNKRYPTAYLLHGSPGQPVDWIIAGKAAESADTLIDTKKISELILVMPDGNGAPGATSEWGNSGNGKQPIEDYVSKELVKYIDQHYRTIPDADHRAIGGLSMGGFGAMNIAIHHYDVFHWVVALGGYYKADGTIWGPSQAYRQYNSPIIQIGRQPQAQKLHMFLGDATEDKAFYSGMLRYAQVVHKLHVNYLMVTEHGGHSWKVWTDQMYKAFTWISWGPLHQAPKAVKKS</sequence>
<accession>A0A5J4KR89</accession>
<evidence type="ECO:0000256" key="1">
    <source>
        <dbReference type="SAM" id="Phobius"/>
    </source>
</evidence>
<organism evidence="2 3">
    <name type="scientific">Dictyobacter vulcani</name>
    <dbReference type="NCBI Taxonomy" id="2607529"/>
    <lineage>
        <taxon>Bacteria</taxon>
        <taxon>Bacillati</taxon>
        <taxon>Chloroflexota</taxon>
        <taxon>Ktedonobacteria</taxon>
        <taxon>Ktedonobacterales</taxon>
        <taxon>Dictyobacteraceae</taxon>
        <taxon>Dictyobacter</taxon>
    </lineage>
</organism>
<evidence type="ECO:0000313" key="3">
    <source>
        <dbReference type="Proteomes" id="UP000326912"/>
    </source>
</evidence>
<keyword evidence="1" id="KW-1133">Transmembrane helix</keyword>
<dbReference type="PANTHER" id="PTHR48098">
    <property type="entry name" value="ENTEROCHELIN ESTERASE-RELATED"/>
    <property type="match status" value="1"/>
</dbReference>
<dbReference type="InterPro" id="IPR050583">
    <property type="entry name" value="Mycobacterial_A85_antigen"/>
</dbReference>
<dbReference type="Gene3D" id="3.40.50.1820">
    <property type="entry name" value="alpha/beta hydrolase"/>
    <property type="match status" value="1"/>
</dbReference>
<keyword evidence="1" id="KW-0472">Membrane</keyword>
<keyword evidence="3" id="KW-1185">Reference proteome</keyword>
<feature type="transmembrane region" description="Helical" evidence="1">
    <location>
        <begin position="130"/>
        <end position="151"/>
    </location>
</feature>
<dbReference type="AlphaFoldDB" id="A0A5J4KR89"/>
<dbReference type="RefSeq" id="WP_151756711.1">
    <property type="nucleotide sequence ID" value="NZ_BKZW01000001.1"/>
</dbReference>
<dbReference type="Pfam" id="PF00756">
    <property type="entry name" value="Esterase"/>
    <property type="match status" value="1"/>
</dbReference>
<evidence type="ECO:0008006" key="4">
    <source>
        <dbReference type="Google" id="ProtNLM"/>
    </source>
</evidence>
<keyword evidence="1" id="KW-0812">Transmembrane</keyword>
<dbReference type="PANTHER" id="PTHR48098:SF1">
    <property type="entry name" value="DIACYLGLYCEROL ACYLTRANSFERASE_MYCOLYLTRANSFERASE AG85A"/>
    <property type="match status" value="1"/>
</dbReference>
<dbReference type="SUPFAM" id="SSF53474">
    <property type="entry name" value="alpha/beta-Hydrolases"/>
    <property type="match status" value="1"/>
</dbReference>
<dbReference type="EMBL" id="BKZW01000001">
    <property type="protein sequence ID" value="GER88867.1"/>
    <property type="molecule type" value="Genomic_DNA"/>
</dbReference>
<name>A0A5J4KR89_9CHLR</name>
<comment type="caution">
    <text evidence="2">The sequence shown here is derived from an EMBL/GenBank/DDBJ whole genome shotgun (WGS) entry which is preliminary data.</text>
</comment>
<dbReference type="InterPro" id="IPR029058">
    <property type="entry name" value="AB_hydrolase_fold"/>
</dbReference>
<evidence type="ECO:0000313" key="2">
    <source>
        <dbReference type="EMBL" id="GER88867.1"/>
    </source>
</evidence>
<gene>
    <name evidence="2" type="ORF">KDW_30290</name>
</gene>
<dbReference type="Proteomes" id="UP000326912">
    <property type="component" value="Unassembled WGS sequence"/>
</dbReference>
<feature type="transmembrane region" description="Helical" evidence="1">
    <location>
        <begin position="197"/>
        <end position="219"/>
    </location>
</feature>
<dbReference type="GO" id="GO:0016747">
    <property type="term" value="F:acyltransferase activity, transferring groups other than amino-acyl groups"/>
    <property type="evidence" value="ECO:0007669"/>
    <property type="project" value="TreeGrafter"/>
</dbReference>
<feature type="transmembrane region" description="Helical" evidence="1">
    <location>
        <begin position="86"/>
        <end position="110"/>
    </location>
</feature>
<dbReference type="InterPro" id="IPR000801">
    <property type="entry name" value="Esterase-like"/>
</dbReference>
<feature type="transmembrane region" description="Helical" evidence="1">
    <location>
        <begin position="58"/>
        <end position="79"/>
    </location>
</feature>
<feature type="transmembrane region" description="Helical" evidence="1">
    <location>
        <begin position="20"/>
        <end position="38"/>
    </location>
</feature>